<accession>A0A831LKW0</accession>
<evidence type="ECO:0000256" key="1">
    <source>
        <dbReference type="SAM" id="MobiDB-lite"/>
    </source>
</evidence>
<dbReference type="Pfam" id="PF18175">
    <property type="entry name" value="HU-CCDC81_bac_2"/>
    <property type="match status" value="1"/>
</dbReference>
<dbReference type="InterPro" id="IPR040495">
    <property type="entry name" value="HU-CCDC81_bac_1"/>
</dbReference>
<dbReference type="AlphaFoldDB" id="A0A831LKW0"/>
<feature type="domain" description="CCDC81-like prokaryotic HU" evidence="3">
    <location>
        <begin position="2"/>
        <end position="58"/>
    </location>
</feature>
<keyword evidence="2" id="KW-0472">Membrane</keyword>
<organism evidence="5">
    <name type="scientific">Mariniphaga anaerophila</name>
    <dbReference type="NCBI Taxonomy" id="1484053"/>
    <lineage>
        <taxon>Bacteria</taxon>
        <taxon>Pseudomonadati</taxon>
        <taxon>Bacteroidota</taxon>
        <taxon>Bacteroidia</taxon>
        <taxon>Marinilabiliales</taxon>
        <taxon>Prolixibacteraceae</taxon>
        <taxon>Mariniphaga</taxon>
    </lineage>
</organism>
<protein>
    <recommendedName>
        <fullName evidence="6">Sporulation related domain-containing protein</fullName>
    </recommendedName>
</protein>
<gene>
    <name evidence="5" type="ORF">ENN90_02860</name>
</gene>
<dbReference type="InterPro" id="IPR041268">
    <property type="entry name" value="HU-CCDC81_bac_2"/>
</dbReference>
<reference evidence="5" key="1">
    <citation type="journal article" date="2020" name="mSystems">
        <title>Genome- and Community-Level Interaction Insights into Carbon Utilization and Element Cycling Functions of Hydrothermarchaeota in Hydrothermal Sediment.</title>
        <authorList>
            <person name="Zhou Z."/>
            <person name="Liu Y."/>
            <person name="Xu W."/>
            <person name="Pan J."/>
            <person name="Luo Z.H."/>
            <person name="Li M."/>
        </authorList>
    </citation>
    <scope>NUCLEOTIDE SEQUENCE [LARGE SCALE GENOMIC DNA]</scope>
    <source>
        <strain evidence="5">SpSt-1217</strain>
    </source>
</reference>
<evidence type="ECO:0000256" key="2">
    <source>
        <dbReference type="SAM" id="Phobius"/>
    </source>
</evidence>
<keyword evidence="2" id="KW-1133">Transmembrane helix</keyword>
<evidence type="ECO:0000313" key="5">
    <source>
        <dbReference type="EMBL" id="HDR50549.1"/>
    </source>
</evidence>
<dbReference type="EMBL" id="DSDK01000161">
    <property type="protein sequence ID" value="HDR50549.1"/>
    <property type="molecule type" value="Genomic_DNA"/>
</dbReference>
<proteinExistence type="predicted"/>
<feature type="transmembrane region" description="Helical" evidence="2">
    <location>
        <begin position="192"/>
        <end position="210"/>
    </location>
</feature>
<comment type="caution">
    <text evidence="5">The sequence shown here is derived from an EMBL/GenBank/DDBJ whole genome shotgun (WGS) entry which is preliminary data.</text>
</comment>
<feature type="domain" description="CCDC81-like prokaryotic HU" evidence="4">
    <location>
        <begin position="59"/>
        <end position="128"/>
    </location>
</feature>
<evidence type="ECO:0000259" key="4">
    <source>
        <dbReference type="Pfam" id="PF18175"/>
    </source>
</evidence>
<evidence type="ECO:0008006" key="6">
    <source>
        <dbReference type="Google" id="ProtNLM"/>
    </source>
</evidence>
<feature type="region of interest" description="Disordered" evidence="1">
    <location>
        <begin position="154"/>
        <end position="184"/>
    </location>
</feature>
<evidence type="ECO:0000259" key="3">
    <source>
        <dbReference type="Pfam" id="PF18174"/>
    </source>
</evidence>
<feature type="compositionally biased region" description="Basic and acidic residues" evidence="1">
    <location>
        <begin position="158"/>
        <end position="172"/>
    </location>
</feature>
<keyword evidence="2" id="KW-0812">Transmembrane</keyword>
<dbReference type="Proteomes" id="UP000886047">
    <property type="component" value="Unassembled WGS sequence"/>
</dbReference>
<dbReference type="Pfam" id="PF18174">
    <property type="entry name" value="HU-CCDC81_bac_1"/>
    <property type="match status" value="1"/>
</dbReference>
<sequence>MNLSKYIRQLLSENETVIIPGLGAFITEYKPSQMDEASGDLTPPSREITFNAKIRSNDGLLMEFIAHSEHISTQEALQKIEKEREEMLYQLDKGEKLKIKGIGGLYYDESRNIRFLSSEKELSAPEAFGLEKISLKEVSEKIPEEKEAVVPVVNPEETTEKTEPKMEEKTVVEEIPPAEQPEEKPKKKRRSWLWFLLLIIPLLVAGLFLFRKEKKEPPAPVKITVEPPKPEEIPIAATDSLAKDTAAVVAEEPGEPEYAEHLDTSAIIQPEPAKFYLIGGSFIDAENAEKYFQRMKNQGFNPFHLGKQGSFFLVGLEIHDNEIEAYGAQYNFLDKYPDSGVWVFIPE</sequence>
<name>A0A831LKW0_9BACT</name>